<dbReference type="Proteomes" id="UP001596956">
    <property type="component" value="Unassembled WGS sequence"/>
</dbReference>
<proteinExistence type="predicted"/>
<dbReference type="Pfam" id="PF25310">
    <property type="entry name" value="VG15"/>
    <property type="match status" value="1"/>
</dbReference>
<dbReference type="InterPro" id="IPR057369">
    <property type="entry name" value="VG15"/>
</dbReference>
<sequence length="317" mass="34439">MSVPALARDHRAEQARLSAQTGRAARELWQRLDTTDVRGSWSGLLPELLRLVATAQMAAAALSNGYLDELLGEDAPPVAQPVPEQLGGIASDGRDLATLLTQPLITVLSRISRGEPVGRAMAAGLLQLETITRTQVADAGRAGDQVAMASRPACVAYTRVVELPACSRCIVLAGREYAWSTGFKRHPQCDCAMVPMRPGERTAGDDPREVFADMTRAEQNKRFGSGAAEAIREGADIGQVVNARRGMQSATNRTRGRYTTEGTTARGIAGRRLGDLTRDGGRYRRSTRPRLMPEAIMRQARDRDHAIELLREHGYLA</sequence>
<gene>
    <name evidence="1" type="ORF">ACFQZU_01605</name>
</gene>
<evidence type="ECO:0000313" key="2">
    <source>
        <dbReference type="Proteomes" id="UP001596956"/>
    </source>
</evidence>
<protein>
    <recommendedName>
        <fullName evidence="3">Capsid maturation protease</fullName>
    </recommendedName>
</protein>
<comment type="caution">
    <text evidence="1">The sequence shown here is derived from an EMBL/GenBank/DDBJ whole genome shotgun (WGS) entry which is preliminary data.</text>
</comment>
<evidence type="ECO:0008006" key="3">
    <source>
        <dbReference type="Google" id="ProtNLM"/>
    </source>
</evidence>
<name>A0ABW3BBB4_9ACTN</name>
<dbReference type="EMBL" id="JBHTHR010000016">
    <property type="protein sequence ID" value="MFD0800014.1"/>
    <property type="molecule type" value="Genomic_DNA"/>
</dbReference>
<reference evidence="2" key="1">
    <citation type="journal article" date="2019" name="Int. J. Syst. Evol. Microbiol.">
        <title>The Global Catalogue of Microorganisms (GCM) 10K type strain sequencing project: providing services to taxonomists for standard genome sequencing and annotation.</title>
        <authorList>
            <consortium name="The Broad Institute Genomics Platform"/>
            <consortium name="The Broad Institute Genome Sequencing Center for Infectious Disease"/>
            <person name="Wu L."/>
            <person name="Ma J."/>
        </authorList>
    </citation>
    <scope>NUCLEOTIDE SEQUENCE [LARGE SCALE GENOMIC DNA]</scope>
    <source>
        <strain evidence="2">CCUG 63369</strain>
    </source>
</reference>
<organism evidence="1 2">
    <name type="scientific">Streptomonospora algeriensis</name>
    <dbReference type="NCBI Taxonomy" id="995084"/>
    <lineage>
        <taxon>Bacteria</taxon>
        <taxon>Bacillati</taxon>
        <taxon>Actinomycetota</taxon>
        <taxon>Actinomycetes</taxon>
        <taxon>Streptosporangiales</taxon>
        <taxon>Nocardiopsidaceae</taxon>
        <taxon>Streptomonospora</taxon>
    </lineage>
</organism>
<keyword evidence="2" id="KW-1185">Reference proteome</keyword>
<accession>A0ABW3BBB4</accession>
<evidence type="ECO:0000313" key="1">
    <source>
        <dbReference type="EMBL" id="MFD0800014.1"/>
    </source>
</evidence>